<dbReference type="SUPFAM" id="SSF55021">
    <property type="entry name" value="ACT-like"/>
    <property type="match status" value="2"/>
</dbReference>
<proteinExistence type="predicted"/>
<sequence>MILQVINKDFSIFKVTSLNSEILQKEYVFISKTDSELSVICESCNVVEGNTSVEHGWGCFRIAEDAAFEKYGMIAFLSAIIAKEKTAILVVATYDTDYIFVKKDKFNPVIKALKDNGCMFI</sequence>
<dbReference type="Pfam" id="PF13840">
    <property type="entry name" value="ACT_7"/>
    <property type="match status" value="1"/>
</dbReference>
<dbReference type="InterPro" id="IPR027795">
    <property type="entry name" value="CASTOR_ACT_dom"/>
</dbReference>
<evidence type="ECO:0000313" key="3">
    <source>
        <dbReference type="Proteomes" id="UP000199701"/>
    </source>
</evidence>
<reference evidence="2 3" key="1">
    <citation type="submission" date="2016-10" db="EMBL/GenBank/DDBJ databases">
        <authorList>
            <person name="de Groot N.N."/>
        </authorList>
    </citation>
    <scope>NUCLEOTIDE SEQUENCE [LARGE SCALE GENOMIC DNA]</scope>
    <source>
        <strain evidence="2 3">DSM 9179</strain>
    </source>
</reference>
<dbReference type="OrthoDB" id="5615858at2"/>
<gene>
    <name evidence="2" type="ORF">SAMN05421659_10389</name>
</gene>
<dbReference type="InterPro" id="IPR016540">
    <property type="entry name" value="UCP008459"/>
</dbReference>
<feature type="domain" description="CASTOR ACT" evidence="1">
    <location>
        <begin position="53"/>
        <end position="115"/>
    </location>
</feature>
<dbReference type="RefSeq" id="WP_092451182.1">
    <property type="nucleotide sequence ID" value="NZ_FOJI01000003.1"/>
</dbReference>
<evidence type="ECO:0000313" key="2">
    <source>
        <dbReference type="EMBL" id="SEW00491.1"/>
    </source>
</evidence>
<evidence type="ECO:0000259" key="1">
    <source>
        <dbReference type="Pfam" id="PF13840"/>
    </source>
</evidence>
<organism evidence="2 3">
    <name type="scientific">[Clostridium] fimetarium</name>
    <dbReference type="NCBI Taxonomy" id="99656"/>
    <lineage>
        <taxon>Bacteria</taxon>
        <taxon>Bacillati</taxon>
        <taxon>Bacillota</taxon>
        <taxon>Clostridia</taxon>
        <taxon>Lachnospirales</taxon>
        <taxon>Lachnospiraceae</taxon>
    </lineage>
</organism>
<dbReference type="STRING" id="99656.SAMN05421659_10389"/>
<dbReference type="PIRSF" id="PIRSF008459">
    <property type="entry name" value="UCP008459"/>
    <property type="match status" value="1"/>
</dbReference>
<dbReference type="InterPro" id="IPR045865">
    <property type="entry name" value="ACT-like_dom_sf"/>
</dbReference>
<protein>
    <recommendedName>
        <fullName evidence="1">CASTOR ACT domain-containing protein</fullName>
    </recommendedName>
</protein>
<accession>A0A1I0NGT5</accession>
<dbReference type="EMBL" id="FOJI01000003">
    <property type="protein sequence ID" value="SEW00491.1"/>
    <property type="molecule type" value="Genomic_DNA"/>
</dbReference>
<dbReference type="Gene3D" id="3.30.2130.10">
    <property type="entry name" value="VC0802-like"/>
    <property type="match status" value="1"/>
</dbReference>
<dbReference type="Proteomes" id="UP000199701">
    <property type="component" value="Unassembled WGS sequence"/>
</dbReference>
<name>A0A1I0NGT5_9FIRM</name>
<dbReference type="AlphaFoldDB" id="A0A1I0NGT5"/>
<keyword evidence="3" id="KW-1185">Reference proteome</keyword>